<dbReference type="Proteomes" id="UP000239720">
    <property type="component" value="Unassembled WGS sequence"/>
</dbReference>
<dbReference type="RefSeq" id="WP_101301217.1">
    <property type="nucleotide sequence ID" value="NZ_CP025197.1"/>
</dbReference>
<name>A0A2K9EI84_9FIRM</name>
<protein>
    <submittedName>
        <fullName evidence="1">Uncharacterized protein</fullName>
    </submittedName>
</protein>
<evidence type="ECO:0000313" key="1">
    <source>
        <dbReference type="EMBL" id="AUG57643.1"/>
    </source>
</evidence>
<dbReference type="InterPro" id="IPR009091">
    <property type="entry name" value="RCC1/BLIP-II"/>
</dbReference>
<evidence type="ECO:0000313" key="2">
    <source>
        <dbReference type="EMBL" id="PQQ67538.1"/>
    </source>
</evidence>
<dbReference type="AlphaFoldDB" id="A0A2K9EI84"/>
<dbReference type="PROSITE" id="PS51257">
    <property type="entry name" value="PROKAR_LIPOPROTEIN"/>
    <property type="match status" value="1"/>
</dbReference>
<dbReference type="EMBL" id="CP025197">
    <property type="protein sequence ID" value="AUG57643.1"/>
    <property type="molecule type" value="Genomic_DNA"/>
</dbReference>
<dbReference type="Gene3D" id="2.130.10.30">
    <property type="entry name" value="Regulator of chromosome condensation 1/beta-lactamase-inhibitor protein II"/>
    <property type="match status" value="2"/>
</dbReference>
<dbReference type="Proteomes" id="UP000233534">
    <property type="component" value="Chromosome"/>
</dbReference>
<dbReference type="SUPFAM" id="SSF50985">
    <property type="entry name" value="RCC1/BLIP-II"/>
    <property type="match status" value="1"/>
</dbReference>
<keyword evidence="3" id="KW-1185">Reference proteome</keyword>
<sequence>MWKTSPKKTTLCLCLILIFNLVTGCFFSKKSNEELYTEAINHIKEKAYPQAMGILMKLGDYKDSENLLEQIRYLIEGSYICNGTWAVGAITKDGRVQIAYKGDNNKYTGTESLNNIKAICMGGNSVEALTKDGKVITTSTISKEALLNFKSDITREIANVIEEVSSWDNIKAFKANYPQSAVAVTNDGFVYTAYPFLGKKDVKAISKWKNIVSIADGMGYIAGLKKNGTVECRVFSYPGKIKTSKWKNIVSISAGGDLIGLKKDGTVVSAGTNKFGRGEVSTWKDIIAISSCDIYTMGLKRDGTVVITEGATERKIDVSDWTDIVAIAAGEYFAIGLKSDGTMVLSGDCSPSGIETPDVLNMKDLFVPEIIIN</sequence>
<proteinExistence type="predicted"/>
<evidence type="ECO:0000313" key="3">
    <source>
        <dbReference type="Proteomes" id="UP000233534"/>
    </source>
</evidence>
<evidence type="ECO:0000313" key="4">
    <source>
        <dbReference type="Proteomes" id="UP000239720"/>
    </source>
</evidence>
<reference evidence="1 3" key="1">
    <citation type="submission" date="2017-12" db="EMBL/GenBank/DDBJ databases">
        <title>Complete genome sequence of Herbivorax saccincola GGR1, a novel Cellulosome-producing hydrolytic bacterium in a thermophilic biogas plant, established by Illumina and Nanopore MinION sequencing.</title>
        <authorList>
            <person name="Pechtl A."/>
            <person name="Ruckert C."/>
            <person name="Koeck D.E."/>
            <person name="Maus I."/>
            <person name="Winkler A."/>
            <person name="Kalinowski J."/>
            <person name="Puhler A."/>
            <person name="Schwarz W.W."/>
            <person name="Zverlov V.V."/>
            <person name="Schluter A."/>
            <person name="Liebl W."/>
        </authorList>
    </citation>
    <scope>NUCLEOTIDE SEQUENCE [LARGE SCALE GENOMIC DNA]</scope>
    <source>
        <strain evidence="1">GGR1</strain>
        <strain evidence="3">SR1</strain>
    </source>
</reference>
<dbReference type="EMBL" id="NEMB01000003">
    <property type="protein sequence ID" value="PQQ67538.1"/>
    <property type="molecule type" value="Genomic_DNA"/>
</dbReference>
<organism evidence="1 3">
    <name type="scientific">Acetivibrio saccincola</name>
    <dbReference type="NCBI Taxonomy" id="1677857"/>
    <lineage>
        <taxon>Bacteria</taxon>
        <taxon>Bacillati</taxon>
        <taxon>Bacillota</taxon>
        <taxon>Clostridia</taxon>
        <taxon>Eubacteriales</taxon>
        <taxon>Oscillospiraceae</taxon>
        <taxon>Acetivibrio</taxon>
    </lineage>
</organism>
<dbReference type="OrthoDB" id="9796385at2"/>
<reference evidence="2 4" key="2">
    <citation type="journal article" date="2018" name="Syst. Appl. Microbiol.">
        <title>Characterization and high-quality draft genome sequence of Herbivorax saccincola A7, an anaerobic, alkaliphilic, thermophilic, cellulolytic, and xylanolytic bacterium.</title>
        <authorList>
            <person name="Aikawa S."/>
            <person name="Baramee S."/>
            <person name="Sermsathanaswadi J."/>
            <person name="Thianheng P."/>
            <person name="Tachaapaikoon C."/>
            <person name="Shikata A."/>
            <person name="Waeonukul R."/>
            <person name="Pason P."/>
            <person name="Ratanakhanokchai K."/>
            <person name="Kosugi A."/>
        </authorList>
    </citation>
    <scope>NUCLEOTIDE SEQUENCE [LARGE SCALE GENOMIC DNA]</scope>
    <source>
        <strain evidence="2 4">A7</strain>
    </source>
</reference>
<gene>
    <name evidence="2" type="ORF">B9R14_12795</name>
    <name evidence="1" type="ORF">HVS_08675</name>
</gene>
<dbReference type="KEGG" id="hsc:HVS_08675"/>
<accession>A0A2K9EI84</accession>